<dbReference type="Proteomes" id="UP000828390">
    <property type="component" value="Unassembled WGS sequence"/>
</dbReference>
<feature type="region of interest" description="Disordered" evidence="1">
    <location>
        <begin position="122"/>
        <end position="153"/>
    </location>
</feature>
<evidence type="ECO:0000256" key="1">
    <source>
        <dbReference type="SAM" id="MobiDB-lite"/>
    </source>
</evidence>
<keyword evidence="4" id="KW-1185">Reference proteome</keyword>
<evidence type="ECO:0000256" key="2">
    <source>
        <dbReference type="SAM" id="SignalP"/>
    </source>
</evidence>
<keyword evidence="2" id="KW-0732">Signal</keyword>
<organism evidence="3 4">
    <name type="scientific">Dreissena polymorpha</name>
    <name type="common">Zebra mussel</name>
    <name type="synonym">Mytilus polymorpha</name>
    <dbReference type="NCBI Taxonomy" id="45954"/>
    <lineage>
        <taxon>Eukaryota</taxon>
        <taxon>Metazoa</taxon>
        <taxon>Spiralia</taxon>
        <taxon>Lophotrochozoa</taxon>
        <taxon>Mollusca</taxon>
        <taxon>Bivalvia</taxon>
        <taxon>Autobranchia</taxon>
        <taxon>Heteroconchia</taxon>
        <taxon>Euheterodonta</taxon>
        <taxon>Imparidentia</taxon>
        <taxon>Neoheterodontei</taxon>
        <taxon>Myida</taxon>
        <taxon>Dreissenoidea</taxon>
        <taxon>Dreissenidae</taxon>
        <taxon>Dreissena</taxon>
    </lineage>
</organism>
<feature type="chain" id="PRO_5039347453" description="Secreted protein" evidence="2">
    <location>
        <begin position="41"/>
        <end position="188"/>
    </location>
</feature>
<reference evidence="3" key="2">
    <citation type="submission" date="2020-11" db="EMBL/GenBank/DDBJ databases">
        <authorList>
            <person name="McCartney M.A."/>
            <person name="Auch B."/>
            <person name="Kono T."/>
            <person name="Mallez S."/>
            <person name="Becker A."/>
            <person name="Gohl D.M."/>
            <person name="Silverstein K.A.T."/>
            <person name="Koren S."/>
            <person name="Bechman K.B."/>
            <person name="Herman A."/>
            <person name="Abrahante J.E."/>
            <person name="Garbe J."/>
        </authorList>
    </citation>
    <scope>NUCLEOTIDE SEQUENCE</scope>
    <source>
        <strain evidence="3">Duluth1</strain>
        <tissue evidence="3">Whole animal</tissue>
    </source>
</reference>
<gene>
    <name evidence="3" type="ORF">DPMN_108752</name>
</gene>
<dbReference type="AlphaFoldDB" id="A0A9D4K9T3"/>
<reference evidence="3" key="1">
    <citation type="journal article" date="2019" name="bioRxiv">
        <title>The Genome of the Zebra Mussel, Dreissena polymorpha: A Resource for Invasive Species Research.</title>
        <authorList>
            <person name="McCartney M.A."/>
            <person name="Auch B."/>
            <person name="Kono T."/>
            <person name="Mallez S."/>
            <person name="Zhang Y."/>
            <person name="Obille A."/>
            <person name="Becker A."/>
            <person name="Abrahante J.E."/>
            <person name="Garbe J."/>
            <person name="Badalamenti J.P."/>
            <person name="Herman A."/>
            <person name="Mangelson H."/>
            <person name="Liachko I."/>
            <person name="Sullivan S."/>
            <person name="Sone E.D."/>
            <person name="Koren S."/>
            <person name="Silverstein K.A.T."/>
            <person name="Beckman K.B."/>
            <person name="Gohl D.M."/>
        </authorList>
    </citation>
    <scope>NUCLEOTIDE SEQUENCE</scope>
    <source>
        <strain evidence="3">Duluth1</strain>
        <tissue evidence="3">Whole animal</tissue>
    </source>
</reference>
<proteinExistence type="predicted"/>
<evidence type="ECO:0008006" key="5">
    <source>
        <dbReference type="Google" id="ProtNLM"/>
    </source>
</evidence>
<comment type="caution">
    <text evidence="3">The sequence shown here is derived from an EMBL/GenBank/DDBJ whole genome shotgun (WGS) entry which is preliminary data.</text>
</comment>
<dbReference type="EMBL" id="JAIWYP010000004">
    <property type="protein sequence ID" value="KAH3835406.1"/>
    <property type="molecule type" value="Genomic_DNA"/>
</dbReference>
<name>A0A9D4K9T3_DREPO</name>
<feature type="signal peptide" evidence="2">
    <location>
        <begin position="1"/>
        <end position="40"/>
    </location>
</feature>
<protein>
    <recommendedName>
        <fullName evidence="5">Secreted protein</fullName>
    </recommendedName>
</protein>
<accession>A0A9D4K9T3</accession>
<sequence length="188" mass="21197">MQRSVFTLLCAGTPVPAGGGSWSHLSLYLFCLGCDRTVAAQEEKSWRNLRYDSFAVWRRPKRRKVGGVLCQCPAYKTRTYLVTGNQRQIDIVHAGQHEFVRSLVHGTLRSTCIVPFRDVDEPTSVPDEPTSRRVYPTSRRVKPTSSLEDDEDDWCRPDVDSSRCPFPLVPQPTMTNQAYYDIAAGITG</sequence>
<evidence type="ECO:0000313" key="3">
    <source>
        <dbReference type="EMBL" id="KAH3835406.1"/>
    </source>
</evidence>
<evidence type="ECO:0000313" key="4">
    <source>
        <dbReference type="Proteomes" id="UP000828390"/>
    </source>
</evidence>